<proteinExistence type="predicted"/>
<evidence type="ECO:0000256" key="1">
    <source>
        <dbReference type="SAM" id="Coils"/>
    </source>
</evidence>
<reference evidence="2" key="1">
    <citation type="journal article" date="2014" name="Front. Microbiol.">
        <title>High frequency of phylogenetically diverse reductive dehalogenase-homologous genes in deep subseafloor sedimentary metagenomes.</title>
        <authorList>
            <person name="Kawai M."/>
            <person name="Futagami T."/>
            <person name="Toyoda A."/>
            <person name="Takaki Y."/>
            <person name="Nishi S."/>
            <person name="Hori S."/>
            <person name="Arai W."/>
            <person name="Tsubouchi T."/>
            <person name="Morono Y."/>
            <person name="Uchiyama I."/>
            <person name="Ito T."/>
            <person name="Fujiyama A."/>
            <person name="Inagaki F."/>
            <person name="Takami H."/>
        </authorList>
    </citation>
    <scope>NUCLEOTIDE SEQUENCE</scope>
    <source>
        <strain evidence="2">Expedition CK06-06</strain>
    </source>
</reference>
<gene>
    <name evidence="2" type="ORF">S03H2_21592</name>
</gene>
<feature type="coiled-coil region" evidence="1">
    <location>
        <begin position="19"/>
        <end position="83"/>
    </location>
</feature>
<evidence type="ECO:0000313" key="2">
    <source>
        <dbReference type="EMBL" id="GAH45528.1"/>
    </source>
</evidence>
<name>X1HJR1_9ZZZZ</name>
<accession>X1HJR1</accession>
<organism evidence="2">
    <name type="scientific">marine sediment metagenome</name>
    <dbReference type="NCBI Taxonomy" id="412755"/>
    <lineage>
        <taxon>unclassified sequences</taxon>
        <taxon>metagenomes</taxon>
        <taxon>ecological metagenomes</taxon>
    </lineage>
</organism>
<feature type="non-terminal residue" evidence="2">
    <location>
        <position position="1"/>
    </location>
</feature>
<dbReference type="AlphaFoldDB" id="X1HJR1"/>
<comment type="caution">
    <text evidence="2">The sequence shown here is derived from an EMBL/GenBank/DDBJ whole genome shotgun (WGS) entry which is preliminary data.</text>
</comment>
<dbReference type="EMBL" id="BARU01011515">
    <property type="protein sequence ID" value="GAH45528.1"/>
    <property type="molecule type" value="Genomic_DNA"/>
</dbReference>
<keyword evidence="1" id="KW-0175">Coiled coil</keyword>
<protein>
    <submittedName>
        <fullName evidence="2">Uncharacterized protein</fullName>
    </submittedName>
</protein>
<sequence length="168" mass="20070">EFALLTKAKVYIIKGRFKMKDWKKDLSDIFNKIEEEKQDKEKRIKEKKSEVESFYLLKVTLAFEELKTELEKHGRRVEVYSTEEYASITVEFKGIEECSYAIKVRVSPDRAFPYREHRYTNKKDGKVYESTHGFIRGGSQGYNISDISKEEIRQDFLFLYTFWALPYD</sequence>